<dbReference type="InterPro" id="IPR027417">
    <property type="entry name" value="P-loop_NTPase"/>
</dbReference>
<dbReference type="PANTHER" id="PTHR46844:SF1">
    <property type="entry name" value="SLR5058 PROTEIN"/>
    <property type="match status" value="1"/>
</dbReference>
<protein>
    <submittedName>
        <fullName evidence="3">NACHT domain-containing protein</fullName>
    </submittedName>
</protein>
<dbReference type="Pfam" id="PF05729">
    <property type="entry name" value="NACHT"/>
    <property type="match status" value="1"/>
</dbReference>
<evidence type="ECO:0000259" key="2">
    <source>
        <dbReference type="Pfam" id="PF22718"/>
    </source>
</evidence>
<accession>A0ABY3PWU5</accession>
<evidence type="ECO:0000313" key="4">
    <source>
        <dbReference type="Proteomes" id="UP001162907"/>
    </source>
</evidence>
<proteinExistence type="predicted"/>
<keyword evidence="4" id="KW-1185">Reference proteome</keyword>
<reference evidence="3 4" key="1">
    <citation type="journal article" date="2022" name="Int. J. Syst. Evol. Microbiol.">
        <title>Pseudomonas fitomaticsae sp. nov., isolated at Marimurtra Botanical Garden in Blanes, Catalonia, Spain.</title>
        <authorList>
            <person name="Atanasov K.E."/>
            <person name="Galbis D.M."/>
            <person name="Cornado D."/>
            <person name="Serpico A."/>
            <person name="Sanchez G."/>
            <person name="Bosch M."/>
            <person name="Ferrer A."/>
            <person name="Altabella T."/>
        </authorList>
    </citation>
    <scope>NUCLEOTIDE SEQUENCE [LARGE SCALE GENOMIC DNA]</scope>
    <source>
        <strain evidence="3 4">FIT81</strain>
    </source>
</reference>
<gene>
    <name evidence="3" type="ORF">KJY40_20535</name>
</gene>
<feature type="domain" description="Short NACHT-associated C-terminal" evidence="2">
    <location>
        <begin position="434"/>
        <end position="589"/>
    </location>
</feature>
<evidence type="ECO:0000259" key="1">
    <source>
        <dbReference type="Pfam" id="PF05729"/>
    </source>
</evidence>
<name>A0ABY3PWU5_9PSED</name>
<evidence type="ECO:0000313" key="3">
    <source>
        <dbReference type="EMBL" id="UFP98423.1"/>
    </source>
</evidence>
<feature type="domain" description="NACHT" evidence="1">
    <location>
        <begin position="97"/>
        <end position="240"/>
    </location>
</feature>
<dbReference type="SUPFAM" id="SSF52540">
    <property type="entry name" value="P-loop containing nucleoside triphosphate hydrolases"/>
    <property type="match status" value="1"/>
</dbReference>
<organism evidence="3 4">
    <name type="scientific">Pseudomonas fitomaticsae</name>
    <dbReference type="NCBI Taxonomy" id="2837969"/>
    <lineage>
        <taxon>Bacteria</taxon>
        <taxon>Pseudomonadati</taxon>
        <taxon>Pseudomonadota</taxon>
        <taxon>Gammaproteobacteria</taxon>
        <taxon>Pseudomonadales</taxon>
        <taxon>Pseudomonadaceae</taxon>
        <taxon>Pseudomonas</taxon>
    </lineage>
</organism>
<dbReference type="InterPro" id="IPR007111">
    <property type="entry name" value="NACHT_NTPase"/>
</dbReference>
<dbReference type="Gene3D" id="3.40.50.300">
    <property type="entry name" value="P-loop containing nucleotide triphosphate hydrolases"/>
    <property type="match status" value="1"/>
</dbReference>
<sequence length="591" mass="67846">MLAEAAVAGFIAKNYDRIITVAKNSFERIDEDLRIALKLAYRNYLSNTIAKYSKSKSFFIRNEPTSLYDYYVPIGVFANSLELKEPNISNCLELSKRIIVAGTGGTGKSILMKHLFLDCINSERFVPIMVELRDLNEIDSSLDSFIEATLESYGFTTTGNFIEKSKKSGHFCFFFDGYDEVNHDKRKKLIKEIKQISDKYSKCPIILSSRPDEAFNGLEVFSIFNILPMDLDTAVTLVNKLPFDSDIKGKFVKALRDKLYNEHESFLSNPLLLSIMLLTYGENSEIPSKLSIFYNQAFEALFRRHDAYKGGYNRVRLTTLDIQDFSRAFSLFSLQTYEKREFKMSRISCLTYIEKSRKSMGKDFAPESYLQDLLTAACLLTEDGLDVAFSHRSFQEYFVALHISAAAPEIQEALILRYWRNMKSDDVIKLLIEINPELVERVLLIPELDKLFSKLKVKKTVGITHTAAFFKQQFSQINIERRGLTATSRDPEASVFDLAKFVVPHGGYIFPNSEVFKAFDERMVATYGIPKKEVTRFSTSTMTYKTPILNELLHFEGRFSIKYFKALFAGYKRLKSKHTNRLESLDRLLGI</sequence>
<dbReference type="PANTHER" id="PTHR46844">
    <property type="entry name" value="SLR5058 PROTEIN"/>
    <property type="match status" value="1"/>
</dbReference>
<dbReference type="RefSeq" id="WP_230732398.1">
    <property type="nucleotide sequence ID" value="NZ_CP075567.1"/>
</dbReference>
<dbReference type="Proteomes" id="UP001162907">
    <property type="component" value="Chromosome"/>
</dbReference>
<dbReference type="InterPro" id="IPR055037">
    <property type="entry name" value="SNaCT13"/>
</dbReference>
<dbReference type="Pfam" id="PF22718">
    <property type="entry name" value="SNaCT13"/>
    <property type="match status" value="1"/>
</dbReference>
<dbReference type="EMBL" id="CP075567">
    <property type="protein sequence ID" value="UFP98423.1"/>
    <property type="molecule type" value="Genomic_DNA"/>
</dbReference>